<comment type="caution">
    <text evidence="2">The sequence shown here is derived from an EMBL/GenBank/DDBJ whole genome shotgun (WGS) entry which is preliminary data.</text>
</comment>
<evidence type="ECO:0000256" key="1">
    <source>
        <dbReference type="SAM" id="SignalP"/>
    </source>
</evidence>
<sequence>MFRVAQPFQFLALLAHILLASMLIFSQNAQGHSDMNEQVTCELTTTPQNGQLQFSMRNSGTNSWQFLSWNTPFDAWFSQFMTITRAGKSVQYQGALAKRGKPQSEDFIQLKPMQTLTVDLDLTQAYMLTPGTYQITISPILLEMLPTNLPDLSPTEQHRDKIQCSTQMFDISYINQ</sequence>
<proteinExistence type="predicted"/>
<feature type="chain" id="PRO_5046034355" description="Protease" evidence="1">
    <location>
        <begin position="30"/>
        <end position="176"/>
    </location>
</feature>
<evidence type="ECO:0000313" key="3">
    <source>
        <dbReference type="Proteomes" id="UP001203212"/>
    </source>
</evidence>
<dbReference type="Proteomes" id="UP001203212">
    <property type="component" value="Unassembled WGS sequence"/>
</dbReference>
<feature type="signal peptide" evidence="1">
    <location>
        <begin position="1"/>
        <end position="29"/>
    </location>
</feature>
<dbReference type="RefSeq" id="WP_188840856.1">
    <property type="nucleotide sequence ID" value="NZ_BMOT01000004.1"/>
</dbReference>
<accession>A0ABT0L1E3</accession>
<name>A0ABT0L1E3_9GAMM</name>
<reference evidence="2 3" key="1">
    <citation type="submission" date="2022-01" db="EMBL/GenBank/DDBJ databases">
        <title>Whole genome-based taxonomy of the Shewanellaceae.</title>
        <authorList>
            <person name="Martin-Rodriguez A.J."/>
        </authorList>
    </citation>
    <scope>NUCLEOTIDE SEQUENCE [LARGE SCALE GENOMIC DNA]</scope>
    <source>
        <strain evidence="2 3">JCM 17801</strain>
    </source>
</reference>
<gene>
    <name evidence="2" type="ORF">L2689_09675</name>
</gene>
<evidence type="ECO:0008006" key="4">
    <source>
        <dbReference type="Google" id="ProtNLM"/>
    </source>
</evidence>
<evidence type="ECO:0000313" key="2">
    <source>
        <dbReference type="EMBL" id="MCL1117510.1"/>
    </source>
</evidence>
<dbReference type="EMBL" id="JAKILK010000004">
    <property type="protein sequence ID" value="MCL1117510.1"/>
    <property type="molecule type" value="Genomic_DNA"/>
</dbReference>
<organism evidence="2 3">
    <name type="scientific">Shewanella aestuarii</name>
    <dbReference type="NCBI Taxonomy" id="1028752"/>
    <lineage>
        <taxon>Bacteria</taxon>
        <taxon>Pseudomonadati</taxon>
        <taxon>Pseudomonadota</taxon>
        <taxon>Gammaproteobacteria</taxon>
        <taxon>Alteromonadales</taxon>
        <taxon>Shewanellaceae</taxon>
        <taxon>Shewanella</taxon>
    </lineage>
</organism>
<dbReference type="Gene3D" id="2.60.40.2970">
    <property type="match status" value="1"/>
</dbReference>
<keyword evidence="3" id="KW-1185">Reference proteome</keyword>
<protein>
    <recommendedName>
        <fullName evidence="4">Protease</fullName>
    </recommendedName>
</protein>
<keyword evidence="1" id="KW-0732">Signal</keyword>